<sequence length="63" mass="7150">MPWALDFLRNIAISKTHPSADTPHMVEKYLPQQRPEAFLDPHASALPGRKQAQHYGEAHGYQV</sequence>
<name>A0A423WDX0_CYTCH</name>
<protein>
    <submittedName>
        <fullName evidence="2">Uncharacterized protein</fullName>
    </submittedName>
</protein>
<evidence type="ECO:0000313" key="3">
    <source>
        <dbReference type="Proteomes" id="UP000284375"/>
    </source>
</evidence>
<dbReference type="AlphaFoldDB" id="A0A423WDX0"/>
<reference evidence="2 3" key="1">
    <citation type="submission" date="2015-09" db="EMBL/GenBank/DDBJ databases">
        <title>Host preference determinants of Valsa canker pathogens revealed by comparative genomics.</title>
        <authorList>
            <person name="Yin Z."/>
            <person name="Huang L."/>
        </authorList>
    </citation>
    <scope>NUCLEOTIDE SEQUENCE [LARGE SCALE GENOMIC DNA]</scope>
    <source>
        <strain evidence="2 3">YSFL</strain>
    </source>
</reference>
<gene>
    <name evidence="2" type="ORF">VSDG_02038</name>
</gene>
<evidence type="ECO:0000313" key="2">
    <source>
        <dbReference type="EMBL" id="ROW01614.1"/>
    </source>
</evidence>
<accession>A0A423WDX0</accession>
<proteinExistence type="predicted"/>
<organism evidence="2 3">
    <name type="scientific">Cytospora chrysosperma</name>
    <name type="common">Cytospora canker fungus</name>
    <name type="synonym">Sphaeria chrysosperma</name>
    <dbReference type="NCBI Taxonomy" id="252740"/>
    <lineage>
        <taxon>Eukaryota</taxon>
        <taxon>Fungi</taxon>
        <taxon>Dikarya</taxon>
        <taxon>Ascomycota</taxon>
        <taxon>Pezizomycotina</taxon>
        <taxon>Sordariomycetes</taxon>
        <taxon>Sordariomycetidae</taxon>
        <taxon>Diaporthales</taxon>
        <taxon>Cytosporaceae</taxon>
        <taxon>Cytospora</taxon>
    </lineage>
</organism>
<evidence type="ECO:0000256" key="1">
    <source>
        <dbReference type="SAM" id="MobiDB-lite"/>
    </source>
</evidence>
<keyword evidence="3" id="KW-1185">Reference proteome</keyword>
<dbReference type="Proteomes" id="UP000284375">
    <property type="component" value="Unassembled WGS sequence"/>
</dbReference>
<dbReference type="EMBL" id="LJZO01000006">
    <property type="protein sequence ID" value="ROW01614.1"/>
    <property type="molecule type" value="Genomic_DNA"/>
</dbReference>
<feature type="region of interest" description="Disordered" evidence="1">
    <location>
        <begin position="44"/>
        <end position="63"/>
    </location>
</feature>
<comment type="caution">
    <text evidence="2">The sequence shown here is derived from an EMBL/GenBank/DDBJ whole genome shotgun (WGS) entry which is preliminary data.</text>
</comment>